<comment type="caution">
    <text evidence="10">The sequence shown here is derived from an EMBL/GenBank/DDBJ whole genome shotgun (WGS) entry which is preliminary data.</text>
</comment>
<dbReference type="Gene3D" id="1.10.510.10">
    <property type="entry name" value="Transferase(Phosphotransferase) domain 1"/>
    <property type="match status" value="1"/>
</dbReference>
<keyword evidence="2" id="KW-0723">Serine/threonine-protein kinase</keyword>
<feature type="domain" description="Protein kinase" evidence="9">
    <location>
        <begin position="14"/>
        <end position="268"/>
    </location>
</feature>
<dbReference type="InterPro" id="IPR017441">
    <property type="entry name" value="Protein_kinase_ATP_BS"/>
</dbReference>
<dbReference type="PROSITE" id="PS00107">
    <property type="entry name" value="PROTEIN_KINASE_ATP"/>
    <property type="match status" value="1"/>
</dbReference>
<proteinExistence type="predicted"/>
<feature type="compositionally biased region" description="Pro residues" evidence="8">
    <location>
        <begin position="323"/>
        <end position="358"/>
    </location>
</feature>
<dbReference type="InterPro" id="IPR011009">
    <property type="entry name" value="Kinase-like_dom_sf"/>
</dbReference>
<evidence type="ECO:0000313" key="10">
    <source>
        <dbReference type="EMBL" id="GAA1982721.1"/>
    </source>
</evidence>
<dbReference type="Proteomes" id="UP001499854">
    <property type="component" value="Unassembled WGS sequence"/>
</dbReference>
<keyword evidence="4 7" id="KW-0547">Nucleotide-binding</keyword>
<evidence type="ECO:0000259" key="9">
    <source>
        <dbReference type="PROSITE" id="PS50011"/>
    </source>
</evidence>
<evidence type="ECO:0000256" key="4">
    <source>
        <dbReference type="ARBA" id="ARBA00022741"/>
    </source>
</evidence>
<dbReference type="Pfam" id="PF00069">
    <property type="entry name" value="Pkinase"/>
    <property type="match status" value="1"/>
</dbReference>
<dbReference type="PANTHER" id="PTHR43289">
    <property type="entry name" value="MITOGEN-ACTIVATED PROTEIN KINASE KINASE KINASE 20-RELATED"/>
    <property type="match status" value="1"/>
</dbReference>
<feature type="region of interest" description="Disordered" evidence="8">
    <location>
        <begin position="400"/>
        <end position="428"/>
    </location>
</feature>
<reference evidence="10 11" key="1">
    <citation type="journal article" date="2019" name="Int. J. Syst. Evol. Microbiol.">
        <title>The Global Catalogue of Microorganisms (GCM) 10K type strain sequencing project: providing services to taxonomists for standard genome sequencing and annotation.</title>
        <authorList>
            <consortium name="The Broad Institute Genomics Platform"/>
            <consortium name="The Broad Institute Genome Sequencing Center for Infectious Disease"/>
            <person name="Wu L."/>
            <person name="Ma J."/>
        </authorList>
    </citation>
    <scope>NUCLEOTIDE SEQUENCE [LARGE SCALE GENOMIC DNA]</scope>
    <source>
        <strain evidence="10 11">JCM 16013</strain>
    </source>
</reference>
<dbReference type="PROSITE" id="PS00108">
    <property type="entry name" value="PROTEIN_KINASE_ST"/>
    <property type="match status" value="1"/>
</dbReference>
<keyword evidence="5" id="KW-0418">Kinase</keyword>
<keyword evidence="3" id="KW-0808">Transferase</keyword>
<accession>A0ABN2S9F0</accession>
<evidence type="ECO:0000256" key="2">
    <source>
        <dbReference type="ARBA" id="ARBA00022527"/>
    </source>
</evidence>
<evidence type="ECO:0000256" key="8">
    <source>
        <dbReference type="SAM" id="MobiDB-lite"/>
    </source>
</evidence>
<dbReference type="InterPro" id="IPR000719">
    <property type="entry name" value="Prot_kinase_dom"/>
</dbReference>
<dbReference type="EMBL" id="BAAAQM010000030">
    <property type="protein sequence ID" value="GAA1982721.1"/>
    <property type="molecule type" value="Genomic_DNA"/>
</dbReference>
<dbReference type="Gene3D" id="3.30.200.20">
    <property type="entry name" value="Phosphorylase Kinase, domain 1"/>
    <property type="match status" value="1"/>
</dbReference>
<dbReference type="RefSeq" id="WP_344659575.1">
    <property type="nucleotide sequence ID" value="NZ_BAAAQM010000030.1"/>
</dbReference>
<gene>
    <name evidence="10" type="ORF">GCM10009838_50370</name>
</gene>
<keyword evidence="11" id="KW-1185">Reference proteome</keyword>
<evidence type="ECO:0000256" key="7">
    <source>
        <dbReference type="PROSITE-ProRule" id="PRU10141"/>
    </source>
</evidence>
<dbReference type="PROSITE" id="PS50011">
    <property type="entry name" value="PROTEIN_KINASE_DOM"/>
    <property type="match status" value="1"/>
</dbReference>
<dbReference type="EC" id="2.7.11.1" evidence="1"/>
<organism evidence="10 11">
    <name type="scientific">Catenulispora subtropica</name>
    <dbReference type="NCBI Taxonomy" id="450798"/>
    <lineage>
        <taxon>Bacteria</taxon>
        <taxon>Bacillati</taxon>
        <taxon>Actinomycetota</taxon>
        <taxon>Actinomycetes</taxon>
        <taxon>Catenulisporales</taxon>
        <taxon>Catenulisporaceae</taxon>
        <taxon>Catenulispora</taxon>
    </lineage>
</organism>
<evidence type="ECO:0000256" key="6">
    <source>
        <dbReference type="ARBA" id="ARBA00022840"/>
    </source>
</evidence>
<evidence type="ECO:0000256" key="1">
    <source>
        <dbReference type="ARBA" id="ARBA00012513"/>
    </source>
</evidence>
<evidence type="ECO:0000313" key="11">
    <source>
        <dbReference type="Proteomes" id="UP001499854"/>
    </source>
</evidence>
<feature type="region of interest" description="Disordered" evidence="8">
    <location>
        <begin position="323"/>
        <end position="362"/>
    </location>
</feature>
<dbReference type="CDD" id="cd14014">
    <property type="entry name" value="STKc_PknB_like"/>
    <property type="match status" value="1"/>
</dbReference>
<dbReference type="InterPro" id="IPR008271">
    <property type="entry name" value="Ser/Thr_kinase_AS"/>
</dbReference>
<sequence length="540" mass="55513">MTVDQGPDWQVPGYEHVEELGRGGFGRVVLARRLADGAPVAVKYLAARLVRDERFREEFRQEARMLIDLQSPYTVRLYDYLESGQAPGAAIVMEYVPGTSLRRLLQNVDGAAMPPEAALGILKGSLLGLGAAHQVGVVHRDYKPENVLVRPEGASVLADFGIAARAGDRSAEIVGTPPYMAPEQFTGAPPSTSADVYAATAVFFECVTGTRPVDLASSGLDSWADAHRATRIPVELAPEPVRDLIIRGLAKDPATRPAEARAFAEELERAAVAGYGPGWEARGWQVLAGALAGMAAAGVLLSLVPGLAGPVLPVPGPVPPPTMGPAPMGPAPGAVPSPTPGPVPNPGFPSAPQSPYPRPGHLLRHASAKLGAAKTAAVATAAVTATAGITTAVVFATSTKPAAHPPVPAKSASLVSSGRTSATPSPTPTPTALALGVLPGDWVAHFGGITIASDGTFTVKIRNQKGGFNDMFTAEGHLTSATGTAADGVVTKSDFPAGDNLSLGPVHITFAKDTDTVDFTQGKTDITFCGHSAPAGYCGA</sequence>
<dbReference type="SUPFAM" id="SSF56112">
    <property type="entry name" value="Protein kinase-like (PK-like)"/>
    <property type="match status" value="1"/>
</dbReference>
<name>A0ABN2S9F0_9ACTN</name>
<evidence type="ECO:0000256" key="5">
    <source>
        <dbReference type="ARBA" id="ARBA00022777"/>
    </source>
</evidence>
<evidence type="ECO:0000256" key="3">
    <source>
        <dbReference type="ARBA" id="ARBA00022679"/>
    </source>
</evidence>
<protein>
    <recommendedName>
        <fullName evidence="1">non-specific serine/threonine protein kinase</fullName>
        <ecNumber evidence="1">2.7.11.1</ecNumber>
    </recommendedName>
</protein>
<keyword evidence="6 7" id="KW-0067">ATP-binding</keyword>
<dbReference type="PANTHER" id="PTHR43289:SF6">
    <property type="entry name" value="SERINE_THREONINE-PROTEIN KINASE NEKL-3"/>
    <property type="match status" value="1"/>
</dbReference>
<feature type="binding site" evidence="7">
    <location>
        <position position="43"/>
    </location>
    <ligand>
        <name>ATP</name>
        <dbReference type="ChEBI" id="CHEBI:30616"/>
    </ligand>
</feature>